<name>A6GJG9_9BACT</name>
<dbReference type="EMBL" id="ABCS01000157">
    <property type="protein sequence ID" value="EDM73984.1"/>
    <property type="molecule type" value="Genomic_DNA"/>
</dbReference>
<keyword evidence="1" id="KW-0805">Transcription regulation</keyword>
<dbReference type="PROSITE" id="PS50977">
    <property type="entry name" value="HTH_TETR_2"/>
    <property type="match status" value="2"/>
</dbReference>
<evidence type="ECO:0000256" key="1">
    <source>
        <dbReference type="ARBA" id="ARBA00023015"/>
    </source>
</evidence>
<dbReference type="GO" id="GO:0003700">
    <property type="term" value="F:DNA-binding transcription factor activity"/>
    <property type="evidence" value="ECO:0007669"/>
    <property type="project" value="TreeGrafter"/>
</dbReference>
<gene>
    <name evidence="6" type="ORF">PPSIR1_14455</name>
</gene>
<proteinExistence type="predicted"/>
<dbReference type="InterPro" id="IPR009057">
    <property type="entry name" value="Homeodomain-like_sf"/>
</dbReference>
<reference evidence="6 7" key="1">
    <citation type="submission" date="2007-06" db="EMBL/GenBank/DDBJ databases">
        <authorList>
            <person name="Shimkets L."/>
            <person name="Ferriera S."/>
            <person name="Johnson J."/>
            <person name="Kravitz S."/>
            <person name="Beeson K."/>
            <person name="Sutton G."/>
            <person name="Rogers Y.-H."/>
            <person name="Friedman R."/>
            <person name="Frazier M."/>
            <person name="Venter J.C."/>
        </authorList>
    </citation>
    <scope>NUCLEOTIDE SEQUENCE [LARGE SCALE GENOMIC DNA]</scope>
    <source>
        <strain evidence="6 7">SIR-1</strain>
    </source>
</reference>
<dbReference type="Gene3D" id="1.10.357.10">
    <property type="entry name" value="Tetracycline Repressor, domain 2"/>
    <property type="match status" value="2"/>
</dbReference>
<dbReference type="eggNOG" id="COG1309">
    <property type="taxonomic scope" value="Bacteria"/>
</dbReference>
<evidence type="ECO:0000313" key="7">
    <source>
        <dbReference type="Proteomes" id="UP000005801"/>
    </source>
</evidence>
<dbReference type="SUPFAM" id="SSF48498">
    <property type="entry name" value="Tetracyclin repressor-like, C-terminal domain"/>
    <property type="match status" value="1"/>
</dbReference>
<dbReference type="STRING" id="391625.PPSIR1_14455"/>
<dbReference type="PANTHER" id="PTHR30055">
    <property type="entry name" value="HTH-TYPE TRANSCRIPTIONAL REGULATOR RUTR"/>
    <property type="match status" value="1"/>
</dbReference>
<feature type="DNA-binding region" description="H-T-H motif" evidence="4">
    <location>
        <begin position="28"/>
        <end position="47"/>
    </location>
</feature>
<evidence type="ECO:0000259" key="5">
    <source>
        <dbReference type="PROSITE" id="PS50977"/>
    </source>
</evidence>
<keyword evidence="7" id="KW-1185">Reference proteome</keyword>
<dbReference type="Proteomes" id="UP000005801">
    <property type="component" value="Unassembled WGS sequence"/>
</dbReference>
<evidence type="ECO:0000256" key="4">
    <source>
        <dbReference type="PROSITE-ProRule" id="PRU00335"/>
    </source>
</evidence>
<dbReference type="RefSeq" id="WP_006976855.1">
    <property type="nucleotide sequence ID" value="NZ_ABCS01000157.1"/>
</dbReference>
<evidence type="ECO:0000256" key="3">
    <source>
        <dbReference type="ARBA" id="ARBA00023163"/>
    </source>
</evidence>
<dbReference type="GO" id="GO:0000976">
    <property type="term" value="F:transcription cis-regulatory region binding"/>
    <property type="evidence" value="ECO:0007669"/>
    <property type="project" value="TreeGrafter"/>
</dbReference>
<dbReference type="AlphaFoldDB" id="A6GJG9"/>
<dbReference type="Pfam" id="PF00440">
    <property type="entry name" value="TetR_N"/>
    <property type="match status" value="2"/>
</dbReference>
<dbReference type="Gene3D" id="1.10.10.60">
    <property type="entry name" value="Homeodomain-like"/>
    <property type="match status" value="1"/>
</dbReference>
<dbReference type="InterPro" id="IPR050109">
    <property type="entry name" value="HTH-type_TetR-like_transc_reg"/>
</dbReference>
<protein>
    <recommendedName>
        <fullName evidence="5">HTH tetR-type domain-containing protein</fullName>
    </recommendedName>
</protein>
<feature type="domain" description="HTH tetR-type" evidence="5">
    <location>
        <begin position="69"/>
        <end position="129"/>
    </location>
</feature>
<dbReference type="InterPro" id="IPR036271">
    <property type="entry name" value="Tet_transcr_reg_TetR-rel_C_sf"/>
</dbReference>
<sequence length="255" mass="27209">MSPAEPTDRTRALLEAARGLIESGAPWSMSQLASAAKVSRATVYRHFRSRSELEQALRQAGIEASEPPASARERCLDAVASLATSRGLPRMTMESVADHAGIGVATVYRIFGTRKALLRAFTAERSPRAVLDAVMLDADASLEQALETLVDAVLRQVSDHAPWFGLSFAADEESRELVAELVAVEREARAGLVAFMARQVDAGALVGDPRTLAQALLSLAAGQALFARADARSPAPADARQLVELFLHGARPSPQ</sequence>
<evidence type="ECO:0000256" key="2">
    <source>
        <dbReference type="ARBA" id="ARBA00023125"/>
    </source>
</evidence>
<keyword evidence="2 4" id="KW-0238">DNA-binding</keyword>
<accession>A6GJG9</accession>
<dbReference type="OrthoDB" id="9796019at2"/>
<dbReference type="InterPro" id="IPR001647">
    <property type="entry name" value="HTH_TetR"/>
</dbReference>
<dbReference type="PANTHER" id="PTHR30055:SF234">
    <property type="entry name" value="HTH-TYPE TRANSCRIPTIONAL REGULATOR BETI"/>
    <property type="match status" value="1"/>
</dbReference>
<evidence type="ECO:0000313" key="6">
    <source>
        <dbReference type="EMBL" id="EDM73984.1"/>
    </source>
</evidence>
<dbReference type="SUPFAM" id="SSF46689">
    <property type="entry name" value="Homeodomain-like"/>
    <property type="match status" value="2"/>
</dbReference>
<feature type="domain" description="HTH tetR-type" evidence="5">
    <location>
        <begin position="7"/>
        <end position="65"/>
    </location>
</feature>
<comment type="caution">
    <text evidence="6">The sequence shown here is derived from an EMBL/GenBank/DDBJ whole genome shotgun (WGS) entry which is preliminary data.</text>
</comment>
<organism evidence="6 7">
    <name type="scientific">Plesiocystis pacifica SIR-1</name>
    <dbReference type="NCBI Taxonomy" id="391625"/>
    <lineage>
        <taxon>Bacteria</taxon>
        <taxon>Pseudomonadati</taxon>
        <taxon>Myxococcota</taxon>
        <taxon>Polyangia</taxon>
        <taxon>Nannocystales</taxon>
        <taxon>Nannocystaceae</taxon>
        <taxon>Plesiocystis</taxon>
    </lineage>
</organism>
<feature type="DNA-binding region" description="H-T-H motif" evidence="4">
    <location>
        <begin position="92"/>
        <end position="111"/>
    </location>
</feature>
<keyword evidence="3" id="KW-0804">Transcription</keyword>